<dbReference type="PANTHER" id="PTHR47554">
    <property type="entry name" value="SORTING NEXIN MVP1"/>
    <property type="match status" value="1"/>
</dbReference>
<dbReference type="Gene3D" id="3.30.1520.10">
    <property type="entry name" value="Phox-like domain"/>
    <property type="match status" value="1"/>
</dbReference>
<dbReference type="PROSITE" id="PS50195">
    <property type="entry name" value="PX"/>
    <property type="match status" value="1"/>
</dbReference>
<evidence type="ECO:0000256" key="8">
    <source>
        <dbReference type="ARBA" id="ARBA00023136"/>
    </source>
</evidence>
<dbReference type="PANTHER" id="PTHR47554:SF1">
    <property type="entry name" value="SORTING NEXIN MVP1"/>
    <property type="match status" value="1"/>
</dbReference>
<dbReference type="GO" id="GO:0032266">
    <property type="term" value="F:phosphatidylinositol-3-phosphate binding"/>
    <property type="evidence" value="ECO:0007669"/>
    <property type="project" value="TreeGrafter"/>
</dbReference>
<evidence type="ECO:0000256" key="4">
    <source>
        <dbReference type="ARBA" id="ARBA00014268"/>
    </source>
</evidence>
<name>A0A8H7C9T0_AGABI</name>
<dbReference type="SUPFAM" id="SSF64268">
    <property type="entry name" value="PX domain"/>
    <property type="match status" value="1"/>
</dbReference>
<dbReference type="InterPro" id="IPR011992">
    <property type="entry name" value="EF-hand-dom_pair"/>
</dbReference>
<evidence type="ECO:0000256" key="3">
    <source>
        <dbReference type="ARBA" id="ARBA00010883"/>
    </source>
</evidence>
<evidence type="ECO:0000259" key="9">
    <source>
        <dbReference type="PROSITE" id="PS50195"/>
    </source>
</evidence>
<sequence length="609" mass="67929">MFNAPRAGQRYLASSTNGFGGSVGNENPLANSVYDDGLDPWSSAPSPVPAATANLSSSSSTLTSVIAADATVPGIYHRAFAVVDPSGLGDISVNSLSRVLTASGLPASTIDRIVNLVSSRPRVSKLEFFVALALVALAQTNRDVSIEQVAALSSEDALPEPALDLDRIQASNSTFTVPTVPIRQNTLDPWNTAPKYGPAQNPSSALGVGGSGGLTGGSINGAQSSLSGTGLPSEWWKRMEHVRVTILGQQGFILNRYTVYEIMTENGVTVTRRYSEFVYLWEVLFRRYPFRLFPALPPKRVGPDEHFLEQRRRGLQRALNFVVNHPVLKEDAVLTIFLTVSSFEAWRKQTSISLDEESLSRRVDRMEEMSIPSDFEDKLIVIRTRLGPLIEQWQRICILAERIMKRQEAAASDLARVTNTLRAVTEVNEHCWRGDECELSNGVKHGLDQLALHTQRHSDLSESRTRTLMDNTLESLKTQRDLYIATRDLLIRHERLSVDQVERLRKRVDANSVKLDGIRSTAKEGWQDEADKLTAVIEKDQGMIAAQLSRRVFIRVCLWNELRIILHNRENALLTQAVKTFAREEQEHAEWVVKNWTSLGESLENMPYE</sequence>
<dbReference type="InterPro" id="IPR036871">
    <property type="entry name" value="PX_dom_sf"/>
</dbReference>
<comment type="similarity">
    <text evidence="3">Belongs to the sorting nexin family.</text>
</comment>
<gene>
    <name evidence="10" type="ORF">Agabi119p4_6423</name>
</gene>
<keyword evidence="5" id="KW-0813">Transport</keyword>
<dbReference type="Proteomes" id="UP000629468">
    <property type="component" value="Unassembled WGS sequence"/>
</dbReference>
<evidence type="ECO:0000256" key="2">
    <source>
        <dbReference type="ARBA" id="ARBA00004496"/>
    </source>
</evidence>
<keyword evidence="6" id="KW-0963">Cytoplasm</keyword>
<dbReference type="GO" id="GO:0006623">
    <property type="term" value="P:protein targeting to vacuole"/>
    <property type="evidence" value="ECO:0007669"/>
    <property type="project" value="TreeGrafter"/>
</dbReference>
<evidence type="ECO:0000256" key="5">
    <source>
        <dbReference type="ARBA" id="ARBA00022448"/>
    </source>
</evidence>
<dbReference type="SMART" id="SM00312">
    <property type="entry name" value="PX"/>
    <property type="match status" value="1"/>
</dbReference>
<dbReference type="InterPro" id="IPR028662">
    <property type="entry name" value="SNX8/Mvp1"/>
</dbReference>
<dbReference type="SUPFAM" id="SSF47473">
    <property type="entry name" value="EF-hand"/>
    <property type="match status" value="1"/>
</dbReference>
<dbReference type="GO" id="GO:0016020">
    <property type="term" value="C:membrane"/>
    <property type="evidence" value="ECO:0007669"/>
    <property type="project" value="UniProtKB-SubCell"/>
</dbReference>
<dbReference type="EMBL" id="JABXXO010000009">
    <property type="protein sequence ID" value="KAF7770449.1"/>
    <property type="molecule type" value="Genomic_DNA"/>
</dbReference>
<comment type="subcellular location">
    <subcellularLocation>
        <location evidence="2">Cytoplasm</location>
    </subcellularLocation>
    <subcellularLocation>
        <location evidence="1">Membrane</location>
        <topology evidence="1">Peripheral membrane protein</topology>
        <orientation evidence="1">Cytoplasmic side</orientation>
    </subcellularLocation>
</comment>
<dbReference type="GO" id="GO:0042147">
    <property type="term" value="P:retrograde transport, endosome to Golgi"/>
    <property type="evidence" value="ECO:0007669"/>
    <property type="project" value="InterPro"/>
</dbReference>
<dbReference type="InterPro" id="IPR001683">
    <property type="entry name" value="PX_dom"/>
</dbReference>
<evidence type="ECO:0000256" key="7">
    <source>
        <dbReference type="ARBA" id="ARBA00022927"/>
    </source>
</evidence>
<dbReference type="GO" id="GO:0005829">
    <property type="term" value="C:cytosol"/>
    <property type="evidence" value="ECO:0007669"/>
    <property type="project" value="GOC"/>
</dbReference>
<proteinExistence type="inferred from homology"/>
<comment type="caution">
    <text evidence="10">The sequence shown here is derived from an EMBL/GenBank/DDBJ whole genome shotgun (WGS) entry which is preliminary data.</text>
</comment>
<feature type="domain" description="PX" evidence="9">
    <location>
        <begin position="238"/>
        <end position="344"/>
    </location>
</feature>
<keyword evidence="8" id="KW-0472">Membrane</keyword>
<evidence type="ECO:0000256" key="6">
    <source>
        <dbReference type="ARBA" id="ARBA00022490"/>
    </source>
</evidence>
<dbReference type="Pfam" id="PF00787">
    <property type="entry name" value="PX"/>
    <property type="match status" value="1"/>
</dbReference>
<reference evidence="10 11" key="1">
    <citation type="journal article" name="Sci. Rep.">
        <title>Telomere-to-telomere assembled and centromere annotated genomes of the two main subspecies of the button mushroom Agaricus bisporus reveal especially polymorphic chromosome ends.</title>
        <authorList>
            <person name="Sonnenberg A.S.M."/>
            <person name="Sedaghat-Telgerd N."/>
            <person name="Lavrijssen B."/>
            <person name="Ohm R.A."/>
            <person name="Hendrickx P.M."/>
            <person name="Scholtmeijer K."/>
            <person name="Baars J.J.P."/>
            <person name="van Peer A."/>
        </authorList>
    </citation>
    <scope>NUCLEOTIDE SEQUENCE [LARGE SCALE GENOMIC DNA]</scope>
    <source>
        <strain evidence="10 11">H119_p4</strain>
    </source>
</reference>
<dbReference type="GO" id="GO:0005768">
    <property type="term" value="C:endosome"/>
    <property type="evidence" value="ECO:0007669"/>
    <property type="project" value="TreeGrafter"/>
</dbReference>
<dbReference type="AlphaFoldDB" id="A0A8H7C9T0"/>
<dbReference type="CDD" id="cd07597">
    <property type="entry name" value="BAR_SNX8"/>
    <property type="match status" value="1"/>
</dbReference>
<evidence type="ECO:0000256" key="1">
    <source>
        <dbReference type="ARBA" id="ARBA00004287"/>
    </source>
</evidence>
<dbReference type="InterPro" id="IPR045734">
    <property type="entry name" value="Snx8_BAR_dom"/>
</dbReference>
<evidence type="ECO:0000313" key="10">
    <source>
        <dbReference type="EMBL" id="KAF7770449.1"/>
    </source>
</evidence>
<evidence type="ECO:0000313" key="11">
    <source>
        <dbReference type="Proteomes" id="UP000629468"/>
    </source>
</evidence>
<protein>
    <recommendedName>
        <fullName evidence="4">Sorting nexin MVP1</fullName>
    </recommendedName>
</protein>
<organism evidence="10 11">
    <name type="scientific">Agaricus bisporus var. burnettii</name>
    <dbReference type="NCBI Taxonomy" id="192524"/>
    <lineage>
        <taxon>Eukaryota</taxon>
        <taxon>Fungi</taxon>
        <taxon>Dikarya</taxon>
        <taxon>Basidiomycota</taxon>
        <taxon>Agaricomycotina</taxon>
        <taxon>Agaricomycetes</taxon>
        <taxon>Agaricomycetidae</taxon>
        <taxon>Agaricales</taxon>
        <taxon>Agaricineae</taxon>
        <taxon>Agaricaceae</taxon>
        <taxon>Agaricus</taxon>
    </lineage>
</organism>
<keyword evidence="7" id="KW-0653">Protein transport</keyword>
<dbReference type="Pfam" id="PF19566">
    <property type="entry name" value="Snx8_BAR_dom"/>
    <property type="match status" value="1"/>
</dbReference>
<accession>A0A8H7C9T0</accession>
<dbReference type="Gene3D" id="1.10.238.10">
    <property type="entry name" value="EF-hand"/>
    <property type="match status" value="1"/>
</dbReference>